<comment type="caution">
    <text evidence="10">The sequence shown here is derived from an EMBL/GenBank/DDBJ whole genome shotgun (WGS) entry which is preliminary data.</text>
</comment>
<feature type="transmembrane region" description="Helical" evidence="9">
    <location>
        <begin position="211"/>
        <end position="229"/>
    </location>
</feature>
<keyword evidence="6 9" id="KW-1133">Transmembrane helix</keyword>
<dbReference type="GO" id="GO:0022857">
    <property type="term" value="F:transmembrane transporter activity"/>
    <property type="evidence" value="ECO:0007669"/>
    <property type="project" value="InterPro"/>
</dbReference>
<keyword evidence="4 9" id="KW-0812">Transmembrane</keyword>
<evidence type="ECO:0000313" key="10">
    <source>
        <dbReference type="EMBL" id="SMP53821.1"/>
    </source>
</evidence>
<keyword evidence="2" id="KW-0813">Transport</keyword>
<protein>
    <submittedName>
        <fullName evidence="10">Amino acid/amide ABC transporter membrane protein 1, HAAT family</fullName>
    </submittedName>
</protein>
<dbReference type="InterPro" id="IPR052157">
    <property type="entry name" value="BCAA_transport_permease"/>
</dbReference>
<evidence type="ECO:0000256" key="7">
    <source>
        <dbReference type="ARBA" id="ARBA00023136"/>
    </source>
</evidence>
<feature type="transmembrane region" description="Helical" evidence="9">
    <location>
        <begin position="133"/>
        <end position="154"/>
    </location>
</feature>
<feature type="transmembrane region" description="Helical" evidence="9">
    <location>
        <begin position="54"/>
        <end position="75"/>
    </location>
</feature>
<feature type="transmembrane region" description="Helical" evidence="9">
    <location>
        <begin position="6"/>
        <end position="24"/>
    </location>
</feature>
<evidence type="ECO:0000256" key="4">
    <source>
        <dbReference type="ARBA" id="ARBA00022692"/>
    </source>
</evidence>
<keyword evidence="3" id="KW-1003">Cell membrane</keyword>
<feature type="transmembrane region" description="Helical" evidence="9">
    <location>
        <begin position="87"/>
        <end position="113"/>
    </location>
</feature>
<keyword evidence="5" id="KW-0029">Amino-acid transport</keyword>
<dbReference type="AlphaFoldDB" id="A0AA45WVL1"/>
<evidence type="ECO:0000256" key="9">
    <source>
        <dbReference type="SAM" id="Phobius"/>
    </source>
</evidence>
<evidence type="ECO:0000256" key="2">
    <source>
        <dbReference type="ARBA" id="ARBA00022448"/>
    </source>
</evidence>
<dbReference type="PANTHER" id="PTHR11795">
    <property type="entry name" value="BRANCHED-CHAIN AMINO ACID TRANSPORT SYSTEM PERMEASE PROTEIN LIVH"/>
    <property type="match status" value="1"/>
</dbReference>
<evidence type="ECO:0000256" key="8">
    <source>
        <dbReference type="ARBA" id="ARBA00037998"/>
    </source>
</evidence>
<feature type="transmembrane region" description="Helical" evidence="9">
    <location>
        <begin position="259"/>
        <end position="274"/>
    </location>
</feature>
<keyword evidence="11" id="KW-1185">Reference proteome</keyword>
<proteinExistence type="inferred from homology"/>
<dbReference type="Proteomes" id="UP001158066">
    <property type="component" value="Unassembled WGS sequence"/>
</dbReference>
<evidence type="ECO:0000313" key="11">
    <source>
        <dbReference type="Proteomes" id="UP001158066"/>
    </source>
</evidence>
<name>A0AA45WVL1_9CLOT</name>
<reference evidence="10" key="1">
    <citation type="submission" date="2017-05" db="EMBL/GenBank/DDBJ databases">
        <authorList>
            <person name="Varghese N."/>
            <person name="Submissions S."/>
        </authorList>
    </citation>
    <scope>NUCLEOTIDE SEQUENCE</scope>
    <source>
        <strain evidence="10">Su22</strain>
    </source>
</reference>
<dbReference type="RefSeq" id="WP_283408987.1">
    <property type="nucleotide sequence ID" value="NZ_FXUF01000005.1"/>
</dbReference>
<evidence type="ECO:0000256" key="1">
    <source>
        <dbReference type="ARBA" id="ARBA00004651"/>
    </source>
</evidence>
<evidence type="ECO:0000256" key="6">
    <source>
        <dbReference type="ARBA" id="ARBA00022989"/>
    </source>
</evidence>
<dbReference type="Pfam" id="PF02653">
    <property type="entry name" value="BPD_transp_2"/>
    <property type="match status" value="1"/>
</dbReference>
<dbReference type="CDD" id="cd06582">
    <property type="entry name" value="TM_PBP1_LivH_like"/>
    <property type="match status" value="1"/>
</dbReference>
<accession>A0AA45WVL1</accession>
<organism evidence="10 11">
    <name type="scientific">Anoxynatronum buryatiense</name>
    <dbReference type="NCBI Taxonomy" id="489973"/>
    <lineage>
        <taxon>Bacteria</taxon>
        <taxon>Bacillati</taxon>
        <taxon>Bacillota</taxon>
        <taxon>Clostridia</taxon>
        <taxon>Eubacteriales</taxon>
        <taxon>Clostridiaceae</taxon>
        <taxon>Anoxynatronum</taxon>
    </lineage>
</organism>
<evidence type="ECO:0000256" key="5">
    <source>
        <dbReference type="ARBA" id="ARBA00022970"/>
    </source>
</evidence>
<dbReference type="PANTHER" id="PTHR11795:SF442">
    <property type="entry name" value="ABC TRANSPORTER ATP-BINDING PROTEIN"/>
    <property type="match status" value="1"/>
</dbReference>
<keyword evidence="7 9" id="KW-0472">Membrane</keyword>
<dbReference type="InterPro" id="IPR001851">
    <property type="entry name" value="ABC_transp_permease"/>
</dbReference>
<sequence length="279" mass="29949">MMDTILFGLTIGAILYLISIGLSLTFGTMKVINFAHGLVYALGVYFYISLLPRLGSFLPAVILSVALVIPVSYLIERLVVRRLYGQSIDYAIIATYAVLLIGTDAIKIVYGAVPYPLSAPIRGSFSFLGASLPIYRTLIVAAAVLVFLGLTLFFKKSMVGKVVTAALDDQEGVRCLGLRVEKYFSIIFMIGSGLAALGGILYAPISAAHPYMGFYILLMAFAVVIVGGMGNMKGTFIAAFALGLLISITGRIYSQAAEVMVFVAMALVLLFRPIEDSSH</sequence>
<feature type="transmembrane region" description="Helical" evidence="9">
    <location>
        <begin position="183"/>
        <end position="205"/>
    </location>
</feature>
<dbReference type="GO" id="GO:0005886">
    <property type="term" value="C:plasma membrane"/>
    <property type="evidence" value="ECO:0007669"/>
    <property type="project" value="UniProtKB-SubCell"/>
</dbReference>
<feature type="transmembrane region" description="Helical" evidence="9">
    <location>
        <begin position="31"/>
        <end position="48"/>
    </location>
</feature>
<dbReference type="GO" id="GO:0006865">
    <property type="term" value="P:amino acid transport"/>
    <property type="evidence" value="ECO:0007669"/>
    <property type="project" value="UniProtKB-KW"/>
</dbReference>
<gene>
    <name evidence="10" type="ORF">SAMN06296020_10556</name>
</gene>
<dbReference type="EMBL" id="FXUF01000005">
    <property type="protein sequence ID" value="SMP53821.1"/>
    <property type="molecule type" value="Genomic_DNA"/>
</dbReference>
<comment type="subcellular location">
    <subcellularLocation>
        <location evidence="1">Cell membrane</location>
        <topology evidence="1">Multi-pass membrane protein</topology>
    </subcellularLocation>
</comment>
<evidence type="ECO:0000256" key="3">
    <source>
        <dbReference type="ARBA" id="ARBA00022475"/>
    </source>
</evidence>
<comment type="similarity">
    <text evidence="8">Belongs to the binding-protein-dependent transport system permease family. LivHM subfamily.</text>
</comment>